<protein>
    <recommendedName>
        <fullName evidence="3">F-box domain-containing protein</fullName>
    </recommendedName>
</protein>
<sequence>MSPKLNELDDYALIWIFSALSIPDIQALRRVCRRLWYISMQHAVWLNACRTHVLQEYIPFPSRPLCSLSSRELERLTIRAYDLGLNWRASNTRLRLLRTVAGNTGAIEEIKFLRAAGKSWIITISKGIWSDLYLWDCDTMQQPVCHWSPGRAIFNGMAINSDQSSAAVIAISVKHSSHSVIEILSLVSETSPSRISFCPMTTLQTRYKPVSLRGDIIALSDHDSETSIMNWKTGNQYLLRSPDTWQDKPLHVAFAAGNVFVVRSRSVCVFAEPPLVPPGDETPVNLPLSSTSFGWVDGVSLSEGPVVRCGEKDPPLLSLLVRTKGDDPWSLKDQLQLFTLNSSPPTDSTGLLRETSSTVSIPPPRLALVTSLVCPNRGPLHCSDIVLGRHGSAVWVLPADRSIAGLISEHVHLQTFPVPTSNQTLVIAAFPGPLSSEAQIKASVENEEGSSWSCLDYDEERGLIALGSSTGDITIFSL</sequence>
<evidence type="ECO:0000313" key="1">
    <source>
        <dbReference type="EMBL" id="KIK28873.1"/>
    </source>
</evidence>
<evidence type="ECO:0000313" key="2">
    <source>
        <dbReference type="Proteomes" id="UP000054018"/>
    </source>
</evidence>
<dbReference type="SUPFAM" id="SSF81383">
    <property type="entry name" value="F-box domain"/>
    <property type="match status" value="1"/>
</dbReference>
<dbReference type="EMBL" id="KN833691">
    <property type="protein sequence ID" value="KIK28873.1"/>
    <property type="molecule type" value="Genomic_DNA"/>
</dbReference>
<gene>
    <name evidence="1" type="ORF">PISMIDRAFT_673117</name>
</gene>
<proteinExistence type="predicted"/>
<dbReference type="InterPro" id="IPR036047">
    <property type="entry name" value="F-box-like_dom_sf"/>
</dbReference>
<dbReference type="Proteomes" id="UP000054018">
    <property type="component" value="Unassembled WGS sequence"/>
</dbReference>
<reference evidence="1 2" key="1">
    <citation type="submission" date="2014-04" db="EMBL/GenBank/DDBJ databases">
        <authorList>
            <consortium name="DOE Joint Genome Institute"/>
            <person name="Kuo A."/>
            <person name="Kohler A."/>
            <person name="Costa M.D."/>
            <person name="Nagy L.G."/>
            <person name="Floudas D."/>
            <person name="Copeland A."/>
            <person name="Barry K.W."/>
            <person name="Cichocki N."/>
            <person name="Veneault-Fourrey C."/>
            <person name="LaButti K."/>
            <person name="Lindquist E.A."/>
            <person name="Lipzen A."/>
            <person name="Lundell T."/>
            <person name="Morin E."/>
            <person name="Murat C."/>
            <person name="Sun H."/>
            <person name="Tunlid A."/>
            <person name="Henrissat B."/>
            <person name="Grigoriev I.V."/>
            <person name="Hibbett D.S."/>
            <person name="Martin F."/>
            <person name="Nordberg H.P."/>
            <person name="Cantor M.N."/>
            <person name="Hua S.X."/>
        </authorList>
    </citation>
    <scope>NUCLEOTIDE SEQUENCE [LARGE SCALE GENOMIC DNA]</scope>
    <source>
        <strain evidence="1 2">441</strain>
    </source>
</reference>
<dbReference type="HOGENOM" id="CLU_027585_0_0_1"/>
<reference evidence="2" key="2">
    <citation type="submission" date="2015-01" db="EMBL/GenBank/DDBJ databases">
        <title>Evolutionary Origins and Diversification of the Mycorrhizal Mutualists.</title>
        <authorList>
            <consortium name="DOE Joint Genome Institute"/>
            <consortium name="Mycorrhizal Genomics Consortium"/>
            <person name="Kohler A."/>
            <person name="Kuo A."/>
            <person name="Nagy L.G."/>
            <person name="Floudas D."/>
            <person name="Copeland A."/>
            <person name="Barry K.W."/>
            <person name="Cichocki N."/>
            <person name="Veneault-Fourrey C."/>
            <person name="LaButti K."/>
            <person name="Lindquist E.A."/>
            <person name="Lipzen A."/>
            <person name="Lundell T."/>
            <person name="Morin E."/>
            <person name="Murat C."/>
            <person name="Riley R."/>
            <person name="Ohm R."/>
            <person name="Sun H."/>
            <person name="Tunlid A."/>
            <person name="Henrissat B."/>
            <person name="Grigoriev I.V."/>
            <person name="Hibbett D.S."/>
            <person name="Martin F."/>
        </authorList>
    </citation>
    <scope>NUCLEOTIDE SEQUENCE [LARGE SCALE GENOMIC DNA]</scope>
    <source>
        <strain evidence="2">441</strain>
    </source>
</reference>
<dbReference type="AlphaFoldDB" id="A0A0D0AA56"/>
<accession>A0A0D0AA56</accession>
<dbReference type="STRING" id="765257.A0A0D0AA56"/>
<dbReference type="SUPFAM" id="SSF50969">
    <property type="entry name" value="YVTN repeat-like/Quinoprotein amine dehydrogenase"/>
    <property type="match status" value="1"/>
</dbReference>
<name>A0A0D0AA56_9AGAM</name>
<organism evidence="1 2">
    <name type="scientific">Pisolithus microcarpus 441</name>
    <dbReference type="NCBI Taxonomy" id="765257"/>
    <lineage>
        <taxon>Eukaryota</taxon>
        <taxon>Fungi</taxon>
        <taxon>Dikarya</taxon>
        <taxon>Basidiomycota</taxon>
        <taxon>Agaricomycotina</taxon>
        <taxon>Agaricomycetes</taxon>
        <taxon>Agaricomycetidae</taxon>
        <taxon>Boletales</taxon>
        <taxon>Sclerodermatineae</taxon>
        <taxon>Pisolithaceae</taxon>
        <taxon>Pisolithus</taxon>
    </lineage>
</organism>
<keyword evidence="2" id="KW-1185">Reference proteome</keyword>
<dbReference type="InterPro" id="IPR011044">
    <property type="entry name" value="Quino_amine_DH_bsu"/>
</dbReference>
<dbReference type="OrthoDB" id="3034442at2759"/>
<evidence type="ECO:0008006" key="3">
    <source>
        <dbReference type="Google" id="ProtNLM"/>
    </source>
</evidence>